<dbReference type="Pfam" id="PF22871">
    <property type="entry name" value="AimR"/>
    <property type="match status" value="1"/>
</dbReference>
<protein>
    <submittedName>
        <fullName evidence="1">Uncharacterized protein</fullName>
    </submittedName>
</protein>
<gene>
    <name evidence="1" type="ORF">RWE15_06590</name>
</gene>
<accession>A0ABU5C4F6</accession>
<dbReference type="Proteomes" id="UP001281447">
    <property type="component" value="Unassembled WGS sequence"/>
</dbReference>
<dbReference type="EMBL" id="JAWDIP010000003">
    <property type="protein sequence ID" value="MDY0394212.1"/>
    <property type="molecule type" value="Genomic_DNA"/>
</dbReference>
<proteinExistence type="predicted"/>
<keyword evidence="2" id="KW-1185">Reference proteome</keyword>
<evidence type="ECO:0000313" key="1">
    <source>
        <dbReference type="EMBL" id="MDY0394212.1"/>
    </source>
</evidence>
<organism evidence="1 2">
    <name type="scientific">Tigheibacillus halophilus</name>
    <dbReference type="NCBI Taxonomy" id="361280"/>
    <lineage>
        <taxon>Bacteria</taxon>
        <taxon>Bacillati</taxon>
        <taxon>Bacillota</taxon>
        <taxon>Bacilli</taxon>
        <taxon>Bacillales</taxon>
        <taxon>Bacillaceae</taxon>
        <taxon>Tigheibacillus</taxon>
    </lineage>
</organism>
<name>A0ABU5C4F6_9BACI</name>
<evidence type="ECO:0000313" key="2">
    <source>
        <dbReference type="Proteomes" id="UP001281447"/>
    </source>
</evidence>
<comment type="caution">
    <text evidence="1">The sequence shown here is derived from an EMBL/GenBank/DDBJ whole genome shotgun (WGS) entry which is preliminary data.</text>
</comment>
<reference evidence="1 2" key="1">
    <citation type="submission" date="2023-10" db="EMBL/GenBank/DDBJ databases">
        <title>Virgibacillus halophilus 5B73C genome.</title>
        <authorList>
            <person name="Miliotis G."/>
            <person name="Sengupta P."/>
            <person name="Hameed A."/>
            <person name="Chuvochina M."/>
            <person name="Mcdonagh F."/>
            <person name="Simpson A.C."/>
            <person name="Singh N.K."/>
            <person name="Rekha P.D."/>
            <person name="Raman K."/>
            <person name="Hugenholtz P."/>
            <person name="Venkateswaran K."/>
        </authorList>
    </citation>
    <scope>NUCLEOTIDE SEQUENCE [LARGE SCALE GENOMIC DNA]</scope>
    <source>
        <strain evidence="1 2">5B73C</strain>
    </source>
</reference>
<dbReference type="InterPro" id="IPR047705">
    <property type="entry name" value="AimR-like"/>
</dbReference>
<sequence length="178" mass="20832">MGYPYPERKRLSVETDDFFEILSSLQAEHGQQTALDMMCTYCLKSDSAYTQRIGMEFLYANSYFHELQQLIDINKAHSDPSNRQWGRVYQYVIDRRENGSRVEMLHQLQQIKTKDPELKCVIEFTKAFLYLDMNHFGQVGNFFRYAAEIIQQCQGCFSAFLLSQPTESVFVHVPLVTK</sequence>